<keyword evidence="2" id="KW-1185">Reference proteome</keyword>
<evidence type="ECO:0000313" key="2">
    <source>
        <dbReference type="Proteomes" id="UP000789525"/>
    </source>
</evidence>
<protein>
    <submittedName>
        <fullName evidence="1">4287_t:CDS:1</fullName>
    </submittedName>
</protein>
<reference evidence="1" key="1">
    <citation type="submission" date="2021-06" db="EMBL/GenBank/DDBJ databases">
        <authorList>
            <person name="Kallberg Y."/>
            <person name="Tangrot J."/>
            <person name="Rosling A."/>
        </authorList>
    </citation>
    <scope>NUCLEOTIDE SEQUENCE</scope>
    <source>
        <strain evidence="1">CL356</strain>
    </source>
</reference>
<sequence>MYDELPPFSGFGHVCQQFPTQQITTPIAIFHGGRDSLGDMSTLLKQIPTPVLVREIINYEHLDFIWASDLGISVYPDIFDLIIQHTHPSFREVAYRRDEGEHNQRLLDNDSVYSDLQPEEMHFSEIRHGELQQSSASDDELRRQEFIIRGHPHNGDEESLTHSEPEFVTMVGASEDDDHRRSLQEIIEDSSENDDFAMS</sequence>
<evidence type="ECO:0000313" key="1">
    <source>
        <dbReference type="EMBL" id="CAG8453332.1"/>
    </source>
</evidence>
<accession>A0ACA9K5A6</accession>
<proteinExistence type="predicted"/>
<organism evidence="1 2">
    <name type="scientific">Acaulospora colombiana</name>
    <dbReference type="NCBI Taxonomy" id="27376"/>
    <lineage>
        <taxon>Eukaryota</taxon>
        <taxon>Fungi</taxon>
        <taxon>Fungi incertae sedis</taxon>
        <taxon>Mucoromycota</taxon>
        <taxon>Glomeromycotina</taxon>
        <taxon>Glomeromycetes</taxon>
        <taxon>Diversisporales</taxon>
        <taxon>Acaulosporaceae</taxon>
        <taxon>Acaulospora</taxon>
    </lineage>
</organism>
<comment type="caution">
    <text evidence="1">The sequence shown here is derived from an EMBL/GenBank/DDBJ whole genome shotgun (WGS) entry which is preliminary data.</text>
</comment>
<dbReference type="Proteomes" id="UP000789525">
    <property type="component" value="Unassembled WGS sequence"/>
</dbReference>
<dbReference type="EMBL" id="CAJVPT010000933">
    <property type="protein sequence ID" value="CAG8453332.1"/>
    <property type="molecule type" value="Genomic_DNA"/>
</dbReference>
<name>A0ACA9K5A6_9GLOM</name>
<gene>
    <name evidence="1" type="ORF">ACOLOM_LOCUS853</name>
</gene>